<protein>
    <submittedName>
        <fullName evidence="1">Uncharacterized protein</fullName>
    </submittedName>
</protein>
<reference evidence="2" key="1">
    <citation type="journal article" date="2017" name="Appl. Environ. Microbiol.">
        <title>Genomic analysis of Calderihabitans maritimus KKC1, a thermophilic hydrogenogenic carboxydotrophic bacterium isolated from marine sediment.</title>
        <authorList>
            <person name="Omae K."/>
            <person name="Yoneda Y."/>
            <person name="Fukuyama Y."/>
            <person name="Yoshida T."/>
            <person name="Sako Y."/>
        </authorList>
    </citation>
    <scope>NUCLEOTIDE SEQUENCE [LARGE SCALE GENOMIC DNA]</scope>
    <source>
        <strain evidence="2">KKC1</strain>
    </source>
</reference>
<dbReference type="Proteomes" id="UP000197032">
    <property type="component" value="Unassembled WGS sequence"/>
</dbReference>
<evidence type="ECO:0000313" key="1">
    <source>
        <dbReference type="EMBL" id="GAW92100.1"/>
    </source>
</evidence>
<dbReference type="AlphaFoldDB" id="A0A1Z5HS44"/>
<organism evidence="1 2">
    <name type="scientific">Calderihabitans maritimus</name>
    <dbReference type="NCBI Taxonomy" id="1246530"/>
    <lineage>
        <taxon>Bacteria</taxon>
        <taxon>Bacillati</taxon>
        <taxon>Bacillota</taxon>
        <taxon>Clostridia</taxon>
        <taxon>Neomoorellales</taxon>
        <taxon>Calderihabitantaceae</taxon>
        <taxon>Calderihabitans</taxon>
    </lineage>
</organism>
<feature type="non-terminal residue" evidence="1">
    <location>
        <position position="57"/>
    </location>
</feature>
<accession>A0A1Z5HS44</accession>
<proteinExistence type="predicted"/>
<evidence type="ECO:0000313" key="2">
    <source>
        <dbReference type="Proteomes" id="UP000197032"/>
    </source>
</evidence>
<sequence length="57" mass="7017">MEWTNEIQELRRELRVEFRNIYKKMEEFQLILNQLMVALKEVHGDVKENRQAIEGNR</sequence>
<name>A0A1Z5HS44_9FIRM</name>
<gene>
    <name evidence="1" type="ORF">KKC1_12590</name>
</gene>
<comment type="caution">
    <text evidence="1">The sequence shown here is derived from an EMBL/GenBank/DDBJ whole genome shotgun (WGS) entry which is preliminary data.</text>
</comment>
<keyword evidence="2" id="KW-1185">Reference proteome</keyword>
<dbReference type="EMBL" id="BDGJ01000052">
    <property type="protein sequence ID" value="GAW92100.1"/>
    <property type="molecule type" value="Genomic_DNA"/>
</dbReference>